<dbReference type="EMBL" id="CAJZBQ010000011">
    <property type="protein sequence ID" value="CAG9314079.1"/>
    <property type="molecule type" value="Genomic_DNA"/>
</dbReference>
<accession>A0AAU9J0D2</accession>
<name>A0AAU9J0D2_9CILI</name>
<organism evidence="1 2">
    <name type="scientific">Blepharisma stoltei</name>
    <dbReference type="NCBI Taxonomy" id="1481888"/>
    <lineage>
        <taxon>Eukaryota</taxon>
        <taxon>Sar</taxon>
        <taxon>Alveolata</taxon>
        <taxon>Ciliophora</taxon>
        <taxon>Postciliodesmatophora</taxon>
        <taxon>Heterotrichea</taxon>
        <taxon>Heterotrichida</taxon>
        <taxon>Blepharismidae</taxon>
        <taxon>Blepharisma</taxon>
    </lineage>
</organism>
<evidence type="ECO:0000313" key="2">
    <source>
        <dbReference type="Proteomes" id="UP001162131"/>
    </source>
</evidence>
<comment type="caution">
    <text evidence="1">The sequence shown here is derived from an EMBL/GenBank/DDBJ whole genome shotgun (WGS) entry which is preliminary data.</text>
</comment>
<dbReference type="Proteomes" id="UP001162131">
    <property type="component" value="Unassembled WGS sequence"/>
</dbReference>
<sequence length="235" mass="26831">MIVIKIKMSYRFGCLRERSRSPIRRNQTGANSFPTTFSPHKFHNDFSASDSAREISLPHPHDLPLEIPQTLTFELRNPQEVDYLATKLSEEEWKKPMNCPSPSQSTDCDDNLIWSGFLSRSKRHKVGVDIYLIKGHFELPSSVYHLDIPFRSPFPVSHRPLALLKLESSNNTQDDLFKTCIEYFSNKHRAGYIPLGKQGIYVIPYGNFAKSLCSDIGHNQMLGFVVDASVIEDVE</sequence>
<proteinExistence type="predicted"/>
<keyword evidence="2" id="KW-1185">Reference proteome</keyword>
<gene>
    <name evidence="1" type="ORF">BSTOLATCC_MIC9876</name>
</gene>
<protein>
    <submittedName>
        <fullName evidence="1">Uncharacterized protein</fullName>
    </submittedName>
</protein>
<evidence type="ECO:0000313" key="1">
    <source>
        <dbReference type="EMBL" id="CAG9314079.1"/>
    </source>
</evidence>
<dbReference type="AlphaFoldDB" id="A0AAU9J0D2"/>
<reference evidence="1" key="1">
    <citation type="submission" date="2021-09" db="EMBL/GenBank/DDBJ databases">
        <authorList>
            <consortium name="AG Swart"/>
            <person name="Singh M."/>
            <person name="Singh A."/>
            <person name="Seah K."/>
            <person name="Emmerich C."/>
        </authorList>
    </citation>
    <scope>NUCLEOTIDE SEQUENCE</scope>
    <source>
        <strain evidence="1">ATCC30299</strain>
    </source>
</reference>